<feature type="region of interest" description="Disordered" evidence="1">
    <location>
        <begin position="41"/>
        <end position="71"/>
    </location>
</feature>
<protein>
    <submittedName>
        <fullName evidence="2">Uncharacterized protein</fullName>
    </submittedName>
</protein>
<proteinExistence type="predicted"/>
<evidence type="ECO:0000256" key="1">
    <source>
        <dbReference type="SAM" id="MobiDB-lite"/>
    </source>
</evidence>
<accession>A0A1F6LK71</accession>
<dbReference type="EMBL" id="MFPS01000006">
    <property type="protein sequence ID" value="OGH59781.1"/>
    <property type="molecule type" value="Genomic_DNA"/>
</dbReference>
<comment type="caution">
    <text evidence="2">The sequence shown here is derived from an EMBL/GenBank/DDBJ whole genome shotgun (WGS) entry which is preliminary data.</text>
</comment>
<dbReference type="Proteomes" id="UP000177067">
    <property type="component" value="Unassembled WGS sequence"/>
</dbReference>
<reference evidence="2 3" key="1">
    <citation type="journal article" date="2016" name="Nat. Commun.">
        <title>Thousands of microbial genomes shed light on interconnected biogeochemical processes in an aquifer system.</title>
        <authorList>
            <person name="Anantharaman K."/>
            <person name="Brown C.T."/>
            <person name="Hug L.A."/>
            <person name="Sharon I."/>
            <person name="Castelle C.J."/>
            <person name="Probst A.J."/>
            <person name="Thomas B.C."/>
            <person name="Singh A."/>
            <person name="Wilkins M.J."/>
            <person name="Karaoz U."/>
            <person name="Brodie E.L."/>
            <person name="Williams K.H."/>
            <person name="Hubbard S.S."/>
            <person name="Banfield J.F."/>
        </authorList>
    </citation>
    <scope>NUCLEOTIDE SEQUENCE [LARGE SCALE GENOMIC DNA]</scope>
</reference>
<evidence type="ECO:0000313" key="3">
    <source>
        <dbReference type="Proteomes" id="UP000177067"/>
    </source>
</evidence>
<evidence type="ECO:0000313" key="2">
    <source>
        <dbReference type="EMBL" id="OGH59781.1"/>
    </source>
</evidence>
<sequence length="308" mass="33348">MGWSHSMFFLSQKKGKIMKTSLIGVLFVSVFLLGGCSSHSGEGGVDDPNNPDGSVSSNPDGSDNPDYNPPEGEYIFFTPQSNITAKVYKEAHPGQNDWGMLYFYDGSISIPLDPGKYHVAIFDSNGVSISFVVNGSAGVYTTLVGVSRGAEFTDGLYSVVFDNSGYPIPTFKLEVHGGTQEYPVRGNFIPRFRTGWTGLGELMSDSFVRSVLDASGVLDLSSELPNGREVNNNTLLSVGDVLKKGDSSIIVVGLEYRLHSVNKAFVRGSDVFDLSGVEVDQVQEVEMDDLIGWQLIDCIYQSGQTCSN</sequence>
<feature type="compositionally biased region" description="Polar residues" evidence="1">
    <location>
        <begin position="51"/>
        <end position="61"/>
    </location>
</feature>
<gene>
    <name evidence="2" type="ORF">A2725_02065</name>
</gene>
<dbReference type="AlphaFoldDB" id="A0A1F6LK71"/>
<organism evidence="2 3">
    <name type="scientific">Candidatus Magasanikbacteria bacterium RIFCSPHIGHO2_01_FULL_33_34</name>
    <dbReference type="NCBI Taxonomy" id="1798671"/>
    <lineage>
        <taxon>Bacteria</taxon>
        <taxon>Candidatus Magasanikiibacteriota</taxon>
    </lineage>
</organism>
<name>A0A1F6LK71_9BACT</name>